<evidence type="ECO:0000256" key="3">
    <source>
        <dbReference type="ARBA" id="ARBA00004127"/>
    </source>
</evidence>
<reference evidence="19" key="1">
    <citation type="submission" date="2023-08" db="EMBL/GenBank/DDBJ databases">
        <title>Draft sequence of the Babesia gibsoni genome.</title>
        <authorList>
            <person name="Yamagishi J.Y."/>
            <person name="Xuan X.X."/>
        </authorList>
    </citation>
    <scope>NUCLEOTIDE SEQUENCE</scope>
    <source>
        <strain evidence="19">Azabu</strain>
    </source>
</reference>
<keyword evidence="9 16" id="KW-0812">Transmembrane</keyword>
<comment type="similarity">
    <text evidence="5">Belongs to the STT3 family.</text>
</comment>
<evidence type="ECO:0000256" key="2">
    <source>
        <dbReference type="ARBA" id="ARBA00001946"/>
    </source>
</evidence>
<organism evidence="19 20">
    <name type="scientific">Babesia gibsoni</name>
    <dbReference type="NCBI Taxonomy" id="33632"/>
    <lineage>
        <taxon>Eukaryota</taxon>
        <taxon>Sar</taxon>
        <taxon>Alveolata</taxon>
        <taxon>Apicomplexa</taxon>
        <taxon>Aconoidasida</taxon>
        <taxon>Piroplasmida</taxon>
        <taxon>Babesiidae</taxon>
        <taxon>Babesia</taxon>
    </lineage>
</organism>
<evidence type="ECO:0000256" key="10">
    <source>
        <dbReference type="ARBA" id="ARBA00022723"/>
    </source>
</evidence>
<feature type="transmembrane region" description="Helical" evidence="16">
    <location>
        <begin position="435"/>
        <end position="460"/>
    </location>
</feature>
<keyword evidence="13 16" id="KW-0472">Membrane</keyword>
<sequence length="665" mass="74627">MLMTVSIRRNLFYRWCMDSKVILFLIALQGFLTRLFSVFKHEVILHEYDPYFNYKCAEYLQRHGLTKFMQSFDDGTWYPFGRHVGHTVYPGLMVTAYVLYKLTECIGLDISLKTICVLLPPFMSTFTVCGVYSLAKEVAKDETTALFSAFFMGSIPSLLTRTSSGTFDNEAVAIPLMVCSLHRWLVALHSPSFVACVLASALTYLMALSWGGYVYLLNSIACYTAAGVILGISVKRLSTVYVIYHGLTATLCFSVPVIGSSIVTAMEMKLPHLVCIAGILLIAITCLIEQRASGIQIIAILTAFTWCLILLSLSGKTSSLTARLGQLFGQGKAGFENPLVTSISEHQPTRWMNILMDMWIALVYIPMGFFLCFRDSIKIGRLTIAMYGVISSYFAVAMVRLGLLLAPAASILGGIGVAYTLKASKMKGTNKHNGIIYAAITAALLISHITHCTLIASTVYSIPNVMFSWRSYTGERLVSDDFRDAYGWMRHNIKGRAVVFAWWDYGYQLRQMANCCVVTDNNTSDHEQIAMTALIFASEEEAAHKMLTNLGVEYVMVVYGGIAKFGMDDVSKFPWMIRIAAKEYTHIQQMRFFGSKGKECARETLLYKLCYHRVHEASVEDNVRKEKVIEVYLSPERFVEVFTSENWLVRIYMVKGKFAPAHRDS</sequence>
<dbReference type="Proteomes" id="UP001230268">
    <property type="component" value="Unassembled WGS sequence"/>
</dbReference>
<keyword evidence="8" id="KW-0808">Transferase</keyword>
<dbReference type="GO" id="GO:0016020">
    <property type="term" value="C:membrane"/>
    <property type="evidence" value="ECO:0007669"/>
    <property type="project" value="InterPro"/>
</dbReference>
<dbReference type="EC" id="2.4.99.18" evidence="6"/>
<evidence type="ECO:0000256" key="5">
    <source>
        <dbReference type="ARBA" id="ARBA00010810"/>
    </source>
</evidence>
<feature type="transmembrane region" description="Helical" evidence="16">
    <location>
        <begin position="295"/>
        <end position="314"/>
    </location>
</feature>
<keyword evidence="12 16" id="KW-1133">Transmembrane helix</keyword>
<accession>A0AAD8LHF8</accession>
<feature type="transmembrane region" description="Helical" evidence="16">
    <location>
        <begin position="351"/>
        <end position="372"/>
    </location>
</feature>
<evidence type="ECO:0000313" key="20">
    <source>
        <dbReference type="Proteomes" id="UP001230268"/>
    </source>
</evidence>
<evidence type="ECO:0000256" key="8">
    <source>
        <dbReference type="ARBA" id="ARBA00022679"/>
    </source>
</evidence>
<feature type="transmembrane region" description="Helical" evidence="16">
    <location>
        <begin position="21"/>
        <end position="39"/>
    </location>
</feature>
<dbReference type="InterPro" id="IPR048307">
    <property type="entry name" value="STT3_N"/>
</dbReference>
<evidence type="ECO:0000313" key="19">
    <source>
        <dbReference type="EMBL" id="KAK1442259.1"/>
    </source>
</evidence>
<dbReference type="Pfam" id="PF21436">
    <property type="entry name" value="STT3-PglB_core"/>
    <property type="match status" value="1"/>
</dbReference>
<evidence type="ECO:0000256" key="15">
    <source>
        <dbReference type="ARBA" id="ARBA00048829"/>
    </source>
</evidence>
<protein>
    <recommendedName>
        <fullName evidence="6">dolichyl-diphosphooligosaccharide--protein glycotransferase</fullName>
        <ecNumber evidence="6">2.4.99.18</ecNumber>
    </recommendedName>
</protein>
<evidence type="ECO:0000256" key="16">
    <source>
        <dbReference type="SAM" id="Phobius"/>
    </source>
</evidence>
<comment type="caution">
    <text evidence="19">The sequence shown here is derived from an EMBL/GenBank/DDBJ whole genome shotgun (WGS) entry which is preliminary data.</text>
</comment>
<evidence type="ECO:0000256" key="11">
    <source>
        <dbReference type="ARBA" id="ARBA00022842"/>
    </source>
</evidence>
<dbReference type="Pfam" id="PF02516">
    <property type="entry name" value="STT3"/>
    <property type="match status" value="1"/>
</dbReference>
<dbReference type="InterPro" id="IPR048999">
    <property type="entry name" value="STT3-PglB_core"/>
</dbReference>
<dbReference type="Gene3D" id="3.40.50.12610">
    <property type="match status" value="1"/>
</dbReference>
<evidence type="ECO:0000256" key="14">
    <source>
        <dbReference type="ARBA" id="ARBA00023211"/>
    </source>
</evidence>
<evidence type="ECO:0000256" key="9">
    <source>
        <dbReference type="ARBA" id="ARBA00022692"/>
    </source>
</evidence>
<dbReference type="AlphaFoldDB" id="A0AAD8LHF8"/>
<feature type="transmembrane region" description="Helical" evidence="16">
    <location>
        <begin position="83"/>
        <end position="100"/>
    </location>
</feature>
<evidence type="ECO:0000256" key="1">
    <source>
        <dbReference type="ARBA" id="ARBA00001936"/>
    </source>
</evidence>
<feature type="transmembrane region" description="Helical" evidence="16">
    <location>
        <begin position="213"/>
        <end position="234"/>
    </location>
</feature>
<evidence type="ECO:0000259" key="17">
    <source>
        <dbReference type="Pfam" id="PF02516"/>
    </source>
</evidence>
<comment type="cofactor">
    <cofactor evidence="1">
        <name>Mn(2+)</name>
        <dbReference type="ChEBI" id="CHEBI:29035"/>
    </cofactor>
</comment>
<dbReference type="PANTHER" id="PTHR13872:SF1">
    <property type="entry name" value="DOLICHYL-DIPHOSPHOOLIGOSACCHARIDE--PROTEIN GLYCOSYLTRANSFERASE SUBUNIT STT3B"/>
    <property type="match status" value="1"/>
</dbReference>
<feature type="transmembrane region" description="Helical" evidence="16">
    <location>
        <begin position="241"/>
        <end position="264"/>
    </location>
</feature>
<evidence type="ECO:0000256" key="4">
    <source>
        <dbReference type="ARBA" id="ARBA00004922"/>
    </source>
</evidence>
<dbReference type="GO" id="GO:0046872">
    <property type="term" value="F:metal ion binding"/>
    <property type="evidence" value="ECO:0007669"/>
    <property type="project" value="UniProtKB-KW"/>
</dbReference>
<evidence type="ECO:0000256" key="7">
    <source>
        <dbReference type="ARBA" id="ARBA00022676"/>
    </source>
</evidence>
<feature type="domain" description="STT3/PglB/AglB core" evidence="18">
    <location>
        <begin position="498"/>
        <end position="556"/>
    </location>
</feature>
<feature type="transmembrane region" description="Helical" evidence="16">
    <location>
        <begin position="270"/>
        <end position="288"/>
    </location>
</feature>
<dbReference type="InterPro" id="IPR003674">
    <property type="entry name" value="Oligo_trans_STT3"/>
</dbReference>
<comment type="pathway">
    <text evidence="4">Protein modification; protein glycosylation.</text>
</comment>
<keyword evidence="7" id="KW-0328">Glycosyltransferase</keyword>
<feature type="transmembrane region" description="Helical" evidence="16">
    <location>
        <begin position="184"/>
        <end position="207"/>
    </location>
</feature>
<evidence type="ECO:0000256" key="12">
    <source>
        <dbReference type="ARBA" id="ARBA00022989"/>
    </source>
</evidence>
<evidence type="ECO:0000259" key="18">
    <source>
        <dbReference type="Pfam" id="PF21436"/>
    </source>
</evidence>
<keyword evidence="14" id="KW-0464">Manganese</keyword>
<feature type="transmembrane region" description="Helical" evidence="16">
    <location>
        <begin position="404"/>
        <end position="423"/>
    </location>
</feature>
<feature type="transmembrane region" description="Helical" evidence="16">
    <location>
        <begin position="379"/>
        <end position="398"/>
    </location>
</feature>
<evidence type="ECO:0000256" key="13">
    <source>
        <dbReference type="ARBA" id="ARBA00023136"/>
    </source>
</evidence>
<gene>
    <name evidence="19" type="ORF">BgAZ_402890</name>
</gene>
<proteinExistence type="inferred from homology"/>
<keyword evidence="20" id="KW-1185">Reference proteome</keyword>
<comment type="catalytic activity">
    <reaction evidence="15">
        <text>a di-trans,poly-cis-dolichyl diphosphooligosaccharide + L-asparaginyl-[protein] = N(4)-(oligosaccharide-(1-&gt;4)-N-acetyl-beta-D-glucosaminyl-(1-&gt;4)-N-acetyl-beta-D-glucosaminyl)-L-asparaginyl-[protein] + a di-trans,poly-cis-dolichyl diphosphate + H(+)</text>
        <dbReference type="Rhea" id="RHEA:22980"/>
        <dbReference type="Rhea" id="RHEA-COMP:12804"/>
        <dbReference type="Rhea" id="RHEA-COMP:12805"/>
        <dbReference type="Rhea" id="RHEA-COMP:19506"/>
        <dbReference type="Rhea" id="RHEA-COMP:19509"/>
        <dbReference type="ChEBI" id="CHEBI:15378"/>
        <dbReference type="ChEBI" id="CHEBI:50347"/>
        <dbReference type="ChEBI" id="CHEBI:57497"/>
        <dbReference type="ChEBI" id="CHEBI:57570"/>
        <dbReference type="ChEBI" id="CHEBI:132529"/>
        <dbReference type="EC" id="2.4.99.18"/>
    </reaction>
</comment>
<dbReference type="GO" id="GO:0004579">
    <property type="term" value="F:dolichyl-diphosphooligosaccharide-protein glycotransferase activity"/>
    <property type="evidence" value="ECO:0007669"/>
    <property type="project" value="UniProtKB-EC"/>
</dbReference>
<keyword evidence="10" id="KW-0479">Metal-binding</keyword>
<evidence type="ECO:0000256" key="6">
    <source>
        <dbReference type="ARBA" id="ARBA00012605"/>
    </source>
</evidence>
<comment type="cofactor">
    <cofactor evidence="2">
        <name>Mg(2+)</name>
        <dbReference type="ChEBI" id="CHEBI:18420"/>
    </cofactor>
</comment>
<feature type="domain" description="Oligosaccharyl transferase STT3 N-terminal" evidence="17">
    <location>
        <begin position="21"/>
        <end position="412"/>
    </location>
</feature>
<name>A0AAD8LHF8_BABGI</name>
<dbReference type="PANTHER" id="PTHR13872">
    <property type="entry name" value="DOLICHYL-DIPHOSPHOOLIGOSACCHARIDE--PROTEIN GLYCOSYLTRANSFERASE SUBUNIT"/>
    <property type="match status" value="1"/>
</dbReference>
<dbReference type="GO" id="GO:0012505">
    <property type="term" value="C:endomembrane system"/>
    <property type="evidence" value="ECO:0007669"/>
    <property type="project" value="UniProtKB-SubCell"/>
</dbReference>
<keyword evidence="11" id="KW-0460">Magnesium</keyword>
<dbReference type="EMBL" id="JAVEPI010000004">
    <property type="protein sequence ID" value="KAK1442259.1"/>
    <property type="molecule type" value="Genomic_DNA"/>
</dbReference>
<comment type="subcellular location">
    <subcellularLocation>
        <location evidence="3">Endomembrane system</location>
        <topology evidence="3">Multi-pass membrane protein</topology>
    </subcellularLocation>
</comment>